<evidence type="ECO:0000313" key="4">
    <source>
        <dbReference type="Proteomes" id="UP000218811"/>
    </source>
</evidence>
<evidence type="ECO:0000313" key="3">
    <source>
        <dbReference type="EMBL" id="PCH42105.1"/>
    </source>
</evidence>
<dbReference type="SUPFAM" id="SSF52540">
    <property type="entry name" value="P-loop containing nucleoside triphosphate hydrolases"/>
    <property type="match status" value="1"/>
</dbReference>
<organism evidence="3 4">
    <name type="scientific">Wolfiporia cocos (strain MD-104)</name>
    <name type="common">Brown rot fungus</name>
    <dbReference type="NCBI Taxonomy" id="742152"/>
    <lineage>
        <taxon>Eukaryota</taxon>
        <taxon>Fungi</taxon>
        <taxon>Dikarya</taxon>
        <taxon>Basidiomycota</taxon>
        <taxon>Agaricomycotina</taxon>
        <taxon>Agaricomycetes</taxon>
        <taxon>Polyporales</taxon>
        <taxon>Phaeolaceae</taxon>
        <taxon>Wolfiporia</taxon>
    </lineage>
</organism>
<dbReference type="Pfam" id="PF01926">
    <property type="entry name" value="MMR_HSR1"/>
    <property type="match status" value="1"/>
</dbReference>
<dbReference type="CDD" id="cd00882">
    <property type="entry name" value="Ras_like_GTPase"/>
    <property type="match status" value="1"/>
</dbReference>
<sequence>MGPTGVGKTTFINRASGSDLRVGTGLESTTDCIQLSQPFLLGRFRITLVDTPGFDDTRKSDAEILTMLVDYLADDARNKHYLSGVIYMHRITDNRMGGIALRNFKMFMQLCGKQALPNAAIILNMWNEVSEDVRNARKLELLTNEKFFKPAIAARAVAFEHDNTEKSAHCILRHLARRKPKTLLIQREVVREHKHIGETAAGIALLGDLAEKERKHQEHLRQMKKEIEEAVERRDEEERAELEESRRQLEEVCEKLSRQRKSLLAGWSTRDPAGFWCFSARNMVVDRIPYQISW</sequence>
<dbReference type="InterPro" id="IPR027417">
    <property type="entry name" value="P-loop_NTPase"/>
</dbReference>
<accession>A0A2H3JKP4</accession>
<reference evidence="3 4" key="1">
    <citation type="journal article" date="2012" name="Science">
        <title>The Paleozoic origin of enzymatic lignin decomposition reconstructed from 31 fungal genomes.</title>
        <authorList>
            <person name="Floudas D."/>
            <person name="Binder M."/>
            <person name="Riley R."/>
            <person name="Barry K."/>
            <person name="Blanchette R.A."/>
            <person name="Henrissat B."/>
            <person name="Martinez A.T."/>
            <person name="Otillar R."/>
            <person name="Spatafora J.W."/>
            <person name="Yadav J.S."/>
            <person name="Aerts A."/>
            <person name="Benoit I."/>
            <person name="Boyd A."/>
            <person name="Carlson A."/>
            <person name="Copeland A."/>
            <person name="Coutinho P.M."/>
            <person name="de Vries R.P."/>
            <person name="Ferreira P."/>
            <person name="Findley K."/>
            <person name="Foster B."/>
            <person name="Gaskell J."/>
            <person name="Glotzer D."/>
            <person name="Gorecki P."/>
            <person name="Heitman J."/>
            <person name="Hesse C."/>
            <person name="Hori C."/>
            <person name="Igarashi K."/>
            <person name="Jurgens J.A."/>
            <person name="Kallen N."/>
            <person name="Kersten P."/>
            <person name="Kohler A."/>
            <person name="Kuees U."/>
            <person name="Kumar T.K.A."/>
            <person name="Kuo A."/>
            <person name="LaButti K."/>
            <person name="Larrondo L.F."/>
            <person name="Lindquist E."/>
            <person name="Ling A."/>
            <person name="Lombard V."/>
            <person name="Lucas S."/>
            <person name="Lundell T."/>
            <person name="Martin R."/>
            <person name="McLaughlin D.J."/>
            <person name="Morgenstern I."/>
            <person name="Morin E."/>
            <person name="Murat C."/>
            <person name="Nagy L.G."/>
            <person name="Nolan M."/>
            <person name="Ohm R.A."/>
            <person name="Patyshakuliyeva A."/>
            <person name="Rokas A."/>
            <person name="Ruiz-Duenas F.J."/>
            <person name="Sabat G."/>
            <person name="Salamov A."/>
            <person name="Samejima M."/>
            <person name="Schmutz J."/>
            <person name="Slot J.C."/>
            <person name="St John F."/>
            <person name="Stenlid J."/>
            <person name="Sun H."/>
            <person name="Sun S."/>
            <person name="Syed K."/>
            <person name="Tsang A."/>
            <person name="Wiebenga A."/>
            <person name="Young D."/>
            <person name="Pisabarro A."/>
            <person name="Eastwood D.C."/>
            <person name="Martin F."/>
            <person name="Cullen D."/>
            <person name="Grigoriev I.V."/>
            <person name="Hibbett D.S."/>
        </authorList>
    </citation>
    <scope>NUCLEOTIDE SEQUENCE [LARGE SCALE GENOMIC DNA]</scope>
    <source>
        <strain evidence="3 4">MD-104</strain>
    </source>
</reference>
<dbReference type="AlphaFoldDB" id="A0A2H3JKP4"/>
<dbReference type="InterPro" id="IPR006073">
    <property type="entry name" value="GTP-bd"/>
</dbReference>
<keyword evidence="1" id="KW-0175">Coiled coil</keyword>
<dbReference type="GO" id="GO:0005525">
    <property type="term" value="F:GTP binding"/>
    <property type="evidence" value="ECO:0007669"/>
    <property type="project" value="InterPro"/>
</dbReference>
<dbReference type="OMA" id="ISENRMT"/>
<feature type="coiled-coil region" evidence="1">
    <location>
        <begin position="206"/>
        <end position="266"/>
    </location>
</feature>
<dbReference type="OrthoDB" id="8954335at2759"/>
<dbReference type="STRING" id="742152.A0A2H3JKP4"/>
<dbReference type="Gene3D" id="3.40.50.300">
    <property type="entry name" value="P-loop containing nucleotide triphosphate hydrolases"/>
    <property type="match status" value="1"/>
</dbReference>
<evidence type="ECO:0000259" key="2">
    <source>
        <dbReference type="Pfam" id="PF01926"/>
    </source>
</evidence>
<proteinExistence type="predicted"/>
<feature type="domain" description="G" evidence="2">
    <location>
        <begin position="1"/>
        <end position="58"/>
    </location>
</feature>
<dbReference type="Proteomes" id="UP000218811">
    <property type="component" value="Unassembled WGS sequence"/>
</dbReference>
<name>A0A2H3JKP4_WOLCO</name>
<evidence type="ECO:0000256" key="1">
    <source>
        <dbReference type="SAM" id="Coils"/>
    </source>
</evidence>
<keyword evidence="4" id="KW-1185">Reference proteome</keyword>
<gene>
    <name evidence="3" type="ORF">WOLCODRAFT_137702</name>
</gene>
<protein>
    <recommendedName>
        <fullName evidence="2">G domain-containing protein</fullName>
    </recommendedName>
</protein>
<dbReference type="EMBL" id="KB468124">
    <property type="protein sequence ID" value="PCH42105.1"/>
    <property type="molecule type" value="Genomic_DNA"/>
</dbReference>